<feature type="compositionally biased region" description="Basic and acidic residues" evidence="1">
    <location>
        <begin position="293"/>
        <end position="311"/>
    </location>
</feature>
<keyword evidence="4" id="KW-1185">Reference proteome</keyword>
<keyword evidence="2" id="KW-0472">Membrane</keyword>
<name>A0ABR0BJJ6_PURLI</name>
<feature type="region of interest" description="Disordered" evidence="1">
    <location>
        <begin position="277"/>
        <end position="334"/>
    </location>
</feature>
<feature type="compositionally biased region" description="Basic and acidic residues" evidence="1">
    <location>
        <begin position="323"/>
        <end position="333"/>
    </location>
</feature>
<keyword evidence="2" id="KW-0812">Transmembrane</keyword>
<reference evidence="3 4" key="1">
    <citation type="journal article" date="2024" name="Microbiol. Resour. Announc.">
        <title>Genome annotations for the ascomycete fungi Trichoderma harzianum, Trichoderma aggressivum, and Purpureocillium lilacinum.</title>
        <authorList>
            <person name="Beijen E.P.W."/>
            <person name="Ohm R.A."/>
        </authorList>
    </citation>
    <scope>NUCLEOTIDE SEQUENCE [LARGE SCALE GENOMIC DNA]</scope>
    <source>
        <strain evidence="3 4">CBS 150709</strain>
    </source>
</reference>
<evidence type="ECO:0000256" key="1">
    <source>
        <dbReference type="SAM" id="MobiDB-lite"/>
    </source>
</evidence>
<sequence>MSVMSVTEVDDDAIWRAPRSAVARVLVVAPDAAGAPAAVVLAFMMVFRRRLERPDYLPETKGRSRDAESFSYACGGPDDDCGLRSLLVLVPLTLPGLLAILHVDRSPVQGDRQRWPQRGPGLDVGEPCLWVSRPLPPPLGRSPSWAELPAILVRGHHDGPNVTRCLVVPGGAWSLLVAGVGQRSPPGPQGQLLVAPWWRLQLAATSEGPAGPGELGGHGLAGWPVPGLARAVLERELGELGELARLTGESVFGGGGESSNLNCGLRMGGFFWGAPPHWQTPKEAGGGQTQSLRWREERGRRGDGGRQRDWGEETGTLGNQVAKPEEGAGRSHPDPLYFVRTTVPSASYASALSAGGGGGGGKTLSALLCAALLYCTITLLVTPVLLAPRHRPLPSPFRRPLPRCLRVVAATSGYAHARVRQTWRHISPSNPVTNSDKAALNFAIRYDTGPQWFAAAHLGGKGTNPTMHNQRRHGAPAWTPGTWQRLCQGATPPSCPLKRLPPRCVPNSWPTAAPVGTDAPKRSQETTVPEMHLTHGTSRRQHCALRPLRTEHEPCVVPVGMFKSHSADLDRLCSSQAEELSRNCVQFAPNSPRACRSQGLRPCQPLVDASGGIIRVPASSLILRTGNESTPASFNQLPPNVSVSGREVPDYQQGQDAMSPGRQVHTLTGLPTDVPSSADESTPEPGTRSTAPTLIETGDIRRERRFIPKVNGSSSSADTASAANEKATSLQTAAQLAEMSHLAGVLSHVVNWHGGLSSTSSALVALCPLCHDQHKTNAVSITSVAAERHYTPQNAKTRLTLSVMHGQDADGRFSADAEDARFEYFDYTWRQQGDPDSSCDGGHARPA</sequence>
<comment type="caution">
    <text evidence="3">The sequence shown here is derived from an EMBL/GenBank/DDBJ whole genome shotgun (WGS) entry which is preliminary data.</text>
</comment>
<feature type="compositionally biased region" description="Polar residues" evidence="1">
    <location>
        <begin position="627"/>
        <end position="643"/>
    </location>
</feature>
<proteinExistence type="predicted"/>
<keyword evidence="2" id="KW-1133">Transmembrane helix</keyword>
<accession>A0ABR0BJJ6</accession>
<organism evidence="3 4">
    <name type="scientific">Purpureocillium lilacinum</name>
    <name type="common">Paecilomyces lilacinus</name>
    <dbReference type="NCBI Taxonomy" id="33203"/>
    <lineage>
        <taxon>Eukaryota</taxon>
        <taxon>Fungi</taxon>
        <taxon>Dikarya</taxon>
        <taxon>Ascomycota</taxon>
        <taxon>Pezizomycotina</taxon>
        <taxon>Sordariomycetes</taxon>
        <taxon>Hypocreomycetidae</taxon>
        <taxon>Hypocreales</taxon>
        <taxon>Ophiocordycipitaceae</taxon>
        <taxon>Purpureocillium</taxon>
    </lineage>
</organism>
<feature type="transmembrane region" description="Helical" evidence="2">
    <location>
        <begin position="25"/>
        <end position="47"/>
    </location>
</feature>
<evidence type="ECO:0008006" key="5">
    <source>
        <dbReference type="Google" id="ProtNLM"/>
    </source>
</evidence>
<feature type="region of interest" description="Disordered" evidence="1">
    <location>
        <begin position="627"/>
        <end position="724"/>
    </location>
</feature>
<gene>
    <name evidence="3" type="ORF">Purlil1_11427</name>
</gene>
<feature type="compositionally biased region" description="Low complexity" evidence="1">
    <location>
        <begin position="713"/>
        <end position="723"/>
    </location>
</feature>
<protein>
    <recommendedName>
        <fullName evidence="5">HNH domain-containing protein</fullName>
    </recommendedName>
</protein>
<dbReference type="Proteomes" id="UP001287286">
    <property type="component" value="Unassembled WGS sequence"/>
</dbReference>
<dbReference type="EMBL" id="JAWRVI010000069">
    <property type="protein sequence ID" value="KAK4081926.1"/>
    <property type="molecule type" value="Genomic_DNA"/>
</dbReference>
<evidence type="ECO:0000313" key="4">
    <source>
        <dbReference type="Proteomes" id="UP001287286"/>
    </source>
</evidence>
<evidence type="ECO:0000313" key="3">
    <source>
        <dbReference type="EMBL" id="KAK4081926.1"/>
    </source>
</evidence>
<evidence type="ECO:0000256" key="2">
    <source>
        <dbReference type="SAM" id="Phobius"/>
    </source>
</evidence>